<reference evidence="1" key="1">
    <citation type="submission" date="2022-04" db="EMBL/GenBank/DDBJ databases">
        <title>Genome of the entomopathogenic fungus Entomophthora muscae.</title>
        <authorList>
            <person name="Elya C."/>
            <person name="Lovett B.R."/>
            <person name="Lee E."/>
            <person name="Macias A.M."/>
            <person name="Hajek A.E."/>
            <person name="De Bivort B.L."/>
            <person name="Kasson M.T."/>
            <person name="De Fine Licht H.H."/>
            <person name="Stajich J.E."/>
        </authorList>
    </citation>
    <scope>NUCLEOTIDE SEQUENCE</scope>
    <source>
        <strain evidence="1">Berkeley</strain>
    </source>
</reference>
<organism evidence="1 2">
    <name type="scientific">Entomophthora muscae</name>
    <dbReference type="NCBI Taxonomy" id="34485"/>
    <lineage>
        <taxon>Eukaryota</taxon>
        <taxon>Fungi</taxon>
        <taxon>Fungi incertae sedis</taxon>
        <taxon>Zoopagomycota</taxon>
        <taxon>Entomophthoromycotina</taxon>
        <taxon>Entomophthoromycetes</taxon>
        <taxon>Entomophthorales</taxon>
        <taxon>Entomophthoraceae</taxon>
        <taxon>Entomophthora</taxon>
    </lineage>
</organism>
<gene>
    <name evidence="1" type="ORF">DSO57_1032838</name>
</gene>
<proteinExistence type="predicted"/>
<protein>
    <submittedName>
        <fullName evidence="1">Uncharacterized protein</fullName>
    </submittedName>
</protein>
<dbReference type="Proteomes" id="UP001165960">
    <property type="component" value="Unassembled WGS sequence"/>
</dbReference>
<accession>A0ACC2RF18</accession>
<name>A0ACC2RF18_9FUNG</name>
<evidence type="ECO:0000313" key="1">
    <source>
        <dbReference type="EMBL" id="KAJ9048645.1"/>
    </source>
</evidence>
<comment type="caution">
    <text evidence="1">The sequence shown here is derived from an EMBL/GenBank/DDBJ whole genome shotgun (WGS) entry which is preliminary data.</text>
</comment>
<sequence>MFKSAILFGTRLCGSPVLLYGWGDIQSSQSQITLYMNTTGTIDFNTMMVLGDEMVWSDDHTHSHRKPSRFISGAIDSISPSGCRTQNNTMYCIKVNSPTLEIGSAIRVTDVVQCSGVHKCHIKVNLAQFTRWEILTDLQLTRAEWTKYFSLFIIAFRPDWLSSLPVLRIQLAGGPPAYLYFKPIQWCFTARYYHKSTNGTVSGYFTVKFPLVSESNSPLGTYGTVNPFLISNQRAPLQQ</sequence>
<dbReference type="EMBL" id="QTSX02007350">
    <property type="protein sequence ID" value="KAJ9048645.1"/>
    <property type="molecule type" value="Genomic_DNA"/>
</dbReference>
<keyword evidence="2" id="KW-1185">Reference proteome</keyword>
<evidence type="ECO:0000313" key="2">
    <source>
        <dbReference type="Proteomes" id="UP001165960"/>
    </source>
</evidence>